<keyword evidence="2" id="KW-0472">Membrane</keyword>
<organism evidence="3 4">
    <name type="scientific">Actinacidiphila paucisporea</name>
    <dbReference type="NCBI Taxonomy" id="310782"/>
    <lineage>
        <taxon>Bacteria</taxon>
        <taxon>Bacillati</taxon>
        <taxon>Actinomycetota</taxon>
        <taxon>Actinomycetes</taxon>
        <taxon>Kitasatosporales</taxon>
        <taxon>Streptomycetaceae</taxon>
        <taxon>Actinacidiphila</taxon>
    </lineage>
</organism>
<sequence>MEGDEGDGGVFGTPDAPDDDSTSNERVHALVGQGRFAEAHAVVGDAFVERNGSAGYLLRAWVLAQENRGPEAREAVDWALALAGPAEAADVFVLAGVVLLSLDEAHDALIVALRATGAEPDGWEPAVLLSDVYRRLGRVPDAVAAARRAVDLAPNEAEAQVALARSLSAGRSILGRIPRRLRPEHRTAVERSLLLGADPGQLQAPRAGVLTGGLAVALLWGIQLYRVETGDNWQFIAAGVVLVATAALLAVVVRVHARRTGTGARARLRGIRATVRTELAADPRLWQIRAAHVGAAIPVAPLVTTGLIADRAWRRELWPLWAAVPVTAAGAAALALAVAGVHWWYGPEFTRRTFLFSWFGRLQIVIPALLLGATLAAAVAGSAARSTWRDLALAHLAWLVLSGLAAATFSTRARTLRARSL</sequence>
<dbReference type="EMBL" id="FRBI01000002">
    <property type="protein sequence ID" value="SHK91132.1"/>
    <property type="molecule type" value="Genomic_DNA"/>
</dbReference>
<accession>A0A1M6WBI5</accession>
<evidence type="ECO:0000256" key="1">
    <source>
        <dbReference type="SAM" id="MobiDB-lite"/>
    </source>
</evidence>
<keyword evidence="2" id="KW-0812">Transmembrane</keyword>
<keyword evidence="2" id="KW-1133">Transmembrane helix</keyword>
<feature type="transmembrane region" description="Helical" evidence="2">
    <location>
        <begin position="233"/>
        <end position="257"/>
    </location>
</feature>
<keyword evidence="4" id="KW-1185">Reference proteome</keyword>
<protein>
    <submittedName>
        <fullName evidence="3">Tetratricopeptide repeat-containing protein</fullName>
    </submittedName>
</protein>
<dbReference type="Gene3D" id="1.25.40.10">
    <property type="entry name" value="Tetratricopeptide repeat domain"/>
    <property type="match status" value="1"/>
</dbReference>
<feature type="transmembrane region" description="Helical" evidence="2">
    <location>
        <begin position="391"/>
        <end position="411"/>
    </location>
</feature>
<feature type="transmembrane region" description="Helical" evidence="2">
    <location>
        <begin position="364"/>
        <end position="384"/>
    </location>
</feature>
<evidence type="ECO:0000313" key="4">
    <source>
        <dbReference type="Proteomes" id="UP000184111"/>
    </source>
</evidence>
<dbReference type="STRING" id="310782.SAMN05216499_10253"/>
<gene>
    <name evidence="3" type="ORF">SAMN05216499_10253</name>
</gene>
<dbReference type="Proteomes" id="UP000184111">
    <property type="component" value="Unassembled WGS sequence"/>
</dbReference>
<evidence type="ECO:0000256" key="2">
    <source>
        <dbReference type="SAM" id="Phobius"/>
    </source>
</evidence>
<feature type="transmembrane region" description="Helical" evidence="2">
    <location>
        <begin position="320"/>
        <end position="344"/>
    </location>
</feature>
<name>A0A1M6WBI5_9ACTN</name>
<proteinExistence type="predicted"/>
<reference evidence="3 4" key="1">
    <citation type="submission" date="2016-11" db="EMBL/GenBank/DDBJ databases">
        <authorList>
            <person name="Jaros S."/>
            <person name="Januszkiewicz K."/>
            <person name="Wedrychowicz H."/>
        </authorList>
    </citation>
    <scope>NUCLEOTIDE SEQUENCE [LARGE SCALE GENOMIC DNA]</scope>
    <source>
        <strain evidence="3 4">CGMCC 4.2025</strain>
    </source>
</reference>
<feature type="region of interest" description="Disordered" evidence="1">
    <location>
        <begin position="1"/>
        <end position="26"/>
    </location>
</feature>
<dbReference type="SUPFAM" id="SSF48452">
    <property type="entry name" value="TPR-like"/>
    <property type="match status" value="1"/>
</dbReference>
<dbReference type="AlphaFoldDB" id="A0A1M6WBI5"/>
<evidence type="ECO:0000313" key="3">
    <source>
        <dbReference type="EMBL" id="SHK91132.1"/>
    </source>
</evidence>
<dbReference type="InterPro" id="IPR011990">
    <property type="entry name" value="TPR-like_helical_dom_sf"/>
</dbReference>